<dbReference type="AlphaFoldDB" id="K9GZ58"/>
<dbReference type="Pfam" id="PF00072">
    <property type="entry name" value="Response_reg"/>
    <property type="match status" value="1"/>
</dbReference>
<dbReference type="OrthoDB" id="9793549at2"/>
<dbReference type="RefSeq" id="WP_009540805.1">
    <property type="nucleotide sequence ID" value="NZ_ANHY01000010.1"/>
</dbReference>
<organism evidence="3 4">
    <name type="scientific">Caenispirillum salinarum AK4</name>
    <dbReference type="NCBI Taxonomy" id="1238182"/>
    <lineage>
        <taxon>Bacteria</taxon>
        <taxon>Pseudomonadati</taxon>
        <taxon>Pseudomonadota</taxon>
        <taxon>Alphaproteobacteria</taxon>
        <taxon>Rhodospirillales</taxon>
        <taxon>Novispirillaceae</taxon>
        <taxon>Caenispirillum</taxon>
    </lineage>
</organism>
<dbReference type="GO" id="GO:0000160">
    <property type="term" value="P:phosphorelay signal transduction system"/>
    <property type="evidence" value="ECO:0007669"/>
    <property type="project" value="InterPro"/>
</dbReference>
<keyword evidence="4" id="KW-1185">Reference proteome</keyword>
<keyword evidence="1" id="KW-0597">Phosphoprotein</keyword>
<accession>K9GZ58</accession>
<dbReference type="PANTHER" id="PTHR44520">
    <property type="entry name" value="RESPONSE REGULATOR RCP1-RELATED"/>
    <property type="match status" value="1"/>
</dbReference>
<dbReference type="SMART" id="SM00448">
    <property type="entry name" value="REC"/>
    <property type="match status" value="1"/>
</dbReference>
<name>K9GZ58_9PROT</name>
<dbReference type="CDD" id="cd17557">
    <property type="entry name" value="REC_Rcp-like"/>
    <property type="match status" value="1"/>
</dbReference>
<dbReference type="eggNOG" id="COG0745">
    <property type="taxonomic scope" value="Bacteria"/>
</dbReference>
<gene>
    <name evidence="3" type="ORF">C882_0145</name>
</gene>
<protein>
    <submittedName>
        <fullName evidence="3">Two-component system response regulator</fullName>
    </submittedName>
</protein>
<proteinExistence type="predicted"/>
<dbReference type="InterPro" id="IPR001789">
    <property type="entry name" value="Sig_transdc_resp-reg_receiver"/>
</dbReference>
<dbReference type="Proteomes" id="UP000009881">
    <property type="component" value="Unassembled WGS sequence"/>
</dbReference>
<dbReference type="STRING" id="1238182.C882_0145"/>
<evidence type="ECO:0000313" key="4">
    <source>
        <dbReference type="Proteomes" id="UP000009881"/>
    </source>
</evidence>
<evidence type="ECO:0000313" key="3">
    <source>
        <dbReference type="EMBL" id="EKV30064.1"/>
    </source>
</evidence>
<evidence type="ECO:0000259" key="2">
    <source>
        <dbReference type="PROSITE" id="PS50110"/>
    </source>
</evidence>
<feature type="domain" description="Response regulatory" evidence="2">
    <location>
        <begin position="6"/>
        <end position="126"/>
    </location>
</feature>
<comment type="caution">
    <text evidence="3">The sequence shown here is derived from an EMBL/GenBank/DDBJ whole genome shotgun (WGS) entry which is preliminary data.</text>
</comment>
<reference evidence="3 4" key="1">
    <citation type="journal article" date="2013" name="Genome Announc.">
        <title>Draft Genome Sequence of an Alphaproteobacterium, Caenispirillum salinarum AK4(T), Isolated from a Solar Saltern.</title>
        <authorList>
            <person name="Khatri I."/>
            <person name="Singh A."/>
            <person name="Korpole S."/>
            <person name="Pinnaka A.K."/>
            <person name="Subramanian S."/>
        </authorList>
    </citation>
    <scope>NUCLEOTIDE SEQUENCE [LARGE SCALE GENOMIC DNA]</scope>
    <source>
        <strain evidence="3 4">AK4</strain>
    </source>
</reference>
<dbReference type="PROSITE" id="PS50110">
    <property type="entry name" value="RESPONSE_REGULATORY"/>
    <property type="match status" value="1"/>
</dbReference>
<sequence length="140" mass="16215">MNAQPLFLLVEDNRDDAELTREALKEADPRVTLEWARDGEECLEYLRGDKPEPDLILLDLNMPRMDGREALREIKGNEAWRHIPVVILTTSEAEADVMESYRHFANAYMVKPITIDDLIDIMTQLSTFWLNSFLRRPAAI</sequence>
<dbReference type="Gene3D" id="3.40.50.2300">
    <property type="match status" value="1"/>
</dbReference>
<evidence type="ECO:0000256" key="1">
    <source>
        <dbReference type="PROSITE-ProRule" id="PRU00169"/>
    </source>
</evidence>
<dbReference type="InterPro" id="IPR011006">
    <property type="entry name" value="CheY-like_superfamily"/>
</dbReference>
<feature type="modified residue" description="4-aspartylphosphate" evidence="1">
    <location>
        <position position="59"/>
    </location>
</feature>
<dbReference type="SUPFAM" id="SSF52172">
    <property type="entry name" value="CheY-like"/>
    <property type="match status" value="1"/>
</dbReference>
<dbReference type="InterPro" id="IPR052893">
    <property type="entry name" value="TCS_response_regulator"/>
</dbReference>
<dbReference type="EMBL" id="ANHY01000010">
    <property type="protein sequence ID" value="EKV30064.1"/>
    <property type="molecule type" value="Genomic_DNA"/>
</dbReference>